<feature type="region of interest" description="Disordered" evidence="1">
    <location>
        <begin position="1"/>
        <end position="23"/>
    </location>
</feature>
<evidence type="ECO:0000313" key="3">
    <source>
        <dbReference type="Proteomes" id="UP001341840"/>
    </source>
</evidence>
<reference evidence="2 3" key="1">
    <citation type="journal article" date="2023" name="Plants (Basel)">
        <title>Bridging the Gap: Combining Genomics and Transcriptomics Approaches to Understand Stylosanthes scabra, an Orphan Legume from the Brazilian Caatinga.</title>
        <authorList>
            <person name="Ferreira-Neto J.R.C."/>
            <person name="da Silva M.D."/>
            <person name="Binneck E."/>
            <person name="de Melo N.F."/>
            <person name="da Silva R.H."/>
            <person name="de Melo A.L.T.M."/>
            <person name="Pandolfi V."/>
            <person name="Bustamante F.O."/>
            <person name="Brasileiro-Vidal A.C."/>
            <person name="Benko-Iseppon A.M."/>
        </authorList>
    </citation>
    <scope>NUCLEOTIDE SEQUENCE [LARGE SCALE GENOMIC DNA]</scope>
    <source>
        <tissue evidence="2">Leaves</tissue>
    </source>
</reference>
<dbReference type="EMBL" id="JASCZI010242110">
    <property type="protein sequence ID" value="MED6209629.1"/>
    <property type="molecule type" value="Genomic_DNA"/>
</dbReference>
<name>A0ABU6YHL0_9FABA</name>
<sequence length="124" mass="13443">MKDLWQQRRPTSHGSNTHDSIPPKFLICSPPKSLVPNHHHNCRCLHCHHQPSTSLSLPPPLPPEGKVHECVAMGVAHVGVLIGDGDEAGDVDTGLGSVEGNGASSRQRSGRQCVNLRRKERNPS</sequence>
<proteinExistence type="predicted"/>
<feature type="region of interest" description="Disordered" evidence="1">
    <location>
        <begin position="84"/>
        <end position="124"/>
    </location>
</feature>
<feature type="compositionally biased region" description="Polar residues" evidence="1">
    <location>
        <begin position="102"/>
        <end position="112"/>
    </location>
</feature>
<keyword evidence="3" id="KW-1185">Reference proteome</keyword>
<evidence type="ECO:0000313" key="2">
    <source>
        <dbReference type="EMBL" id="MED6209629.1"/>
    </source>
</evidence>
<evidence type="ECO:0000256" key="1">
    <source>
        <dbReference type="SAM" id="MobiDB-lite"/>
    </source>
</evidence>
<feature type="compositionally biased region" description="Polar residues" evidence="1">
    <location>
        <begin position="8"/>
        <end position="19"/>
    </location>
</feature>
<organism evidence="2 3">
    <name type="scientific">Stylosanthes scabra</name>
    <dbReference type="NCBI Taxonomy" id="79078"/>
    <lineage>
        <taxon>Eukaryota</taxon>
        <taxon>Viridiplantae</taxon>
        <taxon>Streptophyta</taxon>
        <taxon>Embryophyta</taxon>
        <taxon>Tracheophyta</taxon>
        <taxon>Spermatophyta</taxon>
        <taxon>Magnoliopsida</taxon>
        <taxon>eudicotyledons</taxon>
        <taxon>Gunneridae</taxon>
        <taxon>Pentapetalae</taxon>
        <taxon>rosids</taxon>
        <taxon>fabids</taxon>
        <taxon>Fabales</taxon>
        <taxon>Fabaceae</taxon>
        <taxon>Papilionoideae</taxon>
        <taxon>50 kb inversion clade</taxon>
        <taxon>dalbergioids sensu lato</taxon>
        <taxon>Dalbergieae</taxon>
        <taxon>Pterocarpus clade</taxon>
        <taxon>Stylosanthes</taxon>
    </lineage>
</organism>
<accession>A0ABU6YHL0</accession>
<gene>
    <name evidence="2" type="ORF">PIB30_056614</name>
</gene>
<dbReference type="Proteomes" id="UP001341840">
    <property type="component" value="Unassembled WGS sequence"/>
</dbReference>
<protein>
    <submittedName>
        <fullName evidence="2">Uncharacterized protein</fullName>
    </submittedName>
</protein>
<comment type="caution">
    <text evidence="2">The sequence shown here is derived from an EMBL/GenBank/DDBJ whole genome shotgun (WGS) entry which is preliminary data.</text>
</comment>